<dbReference type="PANTHER" id="PTHR33928">
    <property type="entry name" value="POLYGALACTURONASE QRT3"/>
    <property type="match status" value="1"/>
</dbReference>
<dbReference type="Gene3D" id="2.160.20.10">
    <property type="entry name" value="Single-stranded right-handed beta-helix, Pectin lyase-like"/>
    <property type="match status" value="2"/>
</dbReference>
<dbReference type="EMBL" id="MU865932">
    <property type="protein sequence ID" value="KAK4450568.1"/>
    <property type="molecule type" value="Genomic_DNA"/>
</dbReference>
<reference evidence="3" key="1">
    <citation type="journal article" date="2023" name="Mol. Phylogenet. Evol.">
        <title>Genome-scale phylogeny and comparative genomics of the fungal order Sordariales.</title>
        <authorList>
            <person name="Hensen N."/>
            <person name="Bonometti L."/>
            <person name="Westerberg I."/>
            <person name="Brannstrom I.O."/>
            <person name="Guillou S."/>
            <person name="Cros-Aarteil S."/>
            <person name="Calhoun S."/>
            <person name="Haridas S."/>
            <person name="Kuo A."/>
            <person name="Mondo S."/>
            <person name="Pangilinan J."/>
            <person name="Riley R."/>
            <person name="LaButti K."/>
            <person name="Andreopoulos B."/>
            <person name="Lipzen A."/>
            <person name="Chen C."/>
            <person name="Yan M."/>
            <person name="Daum C."/>
            <person name="Ng V."/>
            <person name="Clum A."/>
            <person name="Steindorff A."/>
            <person name="Ohm R.A."/>
            <person name="Martin F."/>
            <person name="Silar P."/>
            <person name="Natvig D.O."/>
            <person name="Lalanne C."/>
            <person name="Gautier V."/>
            <person name="Ament-Velasquez S.L."/>
            <person name="Kruys A."/>
            <person name="Hutchinson M.I."/>
            <person name="Powell A.J."/>
            <person name="Barry K."/>
            <person name="Miller A.N."/>
            <person name="Grigoriev I.V."/>
            <person name="Debuchy R."/>
            <person name="Gladieux P."/>
            <person name="Hiltunen Thoren M."/>
            <person name="Johannesson H."/>
        </authorList>
    </citation>
    <scope>NUCLEOTIDE SEQUENCE</scope>
    <source>
        <strain evidence="3">PSN243</strain>
    </source>
</reference>
<sequence>MVRLSLLSAVASVALLFGRGNSDFWYAQMDRSTRELRGYAPDVGDENYPVYVEVFPAEGGEGIQAAISGKGPSGKLRHSGWLASQPRVVFLHSGVYNVNKTIYLNTDTILMGDATGPPVLRASSEFKEGFVLSSDHLSVDGITKNCFTVALKNIVIDTTAASNPTTEFMTGAIYWGVSKGSHIQNVKIKMREANDDNGHVGLVVGIGSDLAVAGLRIEYGHKGIVCNHGQQALIKDVHFYGNTIGIRINSAYAVNIINPTFENVGTCVSQTTGGPWISIIDAKSINSGVTLDTKLTPSFLIENLHKDTDDDIVHGPYGFVLPWQEHVSRFTYANTVGENPVYTHILDNHTRPEYLAPEGRYPTFVAPTYASYLVSDFVNVKDQAKNGGYTVKGDGSTDDAAALNAVLEYVANQSLKAYFPFGNYRVESTLVVPIGSRIVGEAWATIVGAGTFFSDASNPKPVVQVGNPDDEGHIEIQDMRFTVADVSPGAIILQVHAAGAYPGDVAIWNSLVTVGGTRGASNILDTCADPKAPCQAAFMGIHLAPTSSVYMENVWNWVADHITEEIEGGSNIAAGRGMLVESTKGTWLHAIGSEHWWLYQLKLLRPEGVYISMLQSETNYDQGDNATVLAPAPWTPDAKWSDPDFHWCGETEGRCRMGMANLINGGKDIYTYSSASWVFFAGPGQQKCDFRDYFTCQKYMHWIEETPENFNAFGMMSVRTYATLRLANGTELLSKDWFGGWIPAGGNIGRYTA</sequence>
<dbReference type="FunFam" id="2.160.20.10:FF:000049">
    <property type="entry name" value="Putative exo-beta-1,3-glucanase"/>
    <property type="match status" value="1"/>
</dbReference>
<keyword evidence="3" id="KW-0378">Hydrolase</keyword>
<evidence type="ECO:0000313" key="4">
    <source>
        <dbReference type="Proteomes" id="UP001321760"/>
    </source>
</evidence>
<feature type="signal peptide" evidence="1">
    <location>
        <begin position="1"/>
        <end position="22"/>
    </location>
</feature>
<dbReference type="GO" id="GO:0004650">
    <property type="term" value="F:polygalacturonase activity"/>
    <property type="evidence" value="ECO:0007669"/>
    <property type="project" value="InterPro"/>
</dbReference>
<evidence type="ECO:0000256" key="1">
    <source>
        <dbReference type="SAM" id="SignalP"/>
    </source>
</evidence>
<name>A0AAV9GT78_9PEZI</name>
<dbReference type="AlphaFoldDB" id="A0AAV9GT78"/>
<dbReference type="CDD" id="cd23668">
    <property type="entry name" value="GH55_beta13glucanase-like"/>
    <property type="match status" value="1"/>
</dbReference>
<feature type="chain" id="PRO_5043339540" evidence="1">
    <location>
        <begin position="23"/>
        <end position="753"/>
    </location>
</feature>
<dbReference type="InterPro" id="IPR039279">
    <property type="entry name" value="QRT3-like"/>
</dbReference>
<gene>
    <name evidence="3" type="ORF">QBC34DRAFT_448198</name>
</gene>
<comment type="caution">
    <text evidence="3">The sequence shown here is derived from an EMBL/GenBank/DDBJ whole genome shotgun (WGS) entry which is preliminary data.</text>
</comment>
<reference evidence="3" key="2">
    <citation type="submission" date="2023-05" db="EMBL/GenBank/DDBJ databases">
        <authorList>
            <consortium name="Lawrence Berkeley National Laboratory"/>
            <person name="Steindorff A."/>
            <person name="Hensen N."/>
            <person name="Bonometti L."/>
            <person name="Westerberg I."/>
            <person name="Brannstrom I.O."/>
            <person name="Guillou S."/>
            <person name="Cros-Aarteil S."/>
            <person name="Calhoun S."/>
            <person name="Haridas S."/>
            <person name="Kuo A."/>
            <person name="Mondo S."/>
            <person name="Pangilinan J."/>
            <person name="Riley R."/>
            <person name="Labutti K."/>
            <person name="Andreopoulos B."/>
            <person name="Lipzen A."/>
            <person name="Chen C."/>
            <person name="Yanf M."/>
            <person name="Daum C."/>
            <person name="Ng V."/>
            <person name="Clum A."/>
            <person name="Ohm R."/>
            <person name="Martin F."/>
            <person name="Silar P."/>
            <person name="Natvig D."/>
            <person name="Lalanne C."/>
            <person name="Gautier V."/>
            <person name="Ament-Velasquez S.L."/>
            <person name="Kruys A."/>
            <person name="Hutchinson M.I."/>
            <person name="Powell A.J."/>
            <person name="Barry K."/>
            <person name="Miller A.N."/>
            <person name="Grigoriev I.V."/>
            <person name="Debuchy R."/>
            <person name="Gladieux P."/>
            <person name="Thoren M.H."/>
            <person name="Johannesson H."/>
        </authorList>
    </citation>
    <scope>NUCLEOTIDE SEQUENCE</scope>
    <source>
        <strain evidence="3">PSN243</strain>
    </source>
</reference>
<organism evidence="3 4">
    <name type="scientific">Podospora aff. communis PSN243</name>
    <dbReference type="NCBI Taxonomy" id="3040156"/>
    <lineage>
        <taxon>Eukaryota</taxon>
        <taxon>Fungi</taxon>
        <taxon>Dikarya</taxon>
        <taxon>Ascomycota</taxon>
        <taxon>Pezizomycotina</taxon>
        <taxon>Sordariomycetes</taxon>
        <taxon>Sordariomycetidae</taxon>
        <taxon>Sordariales</taxon>
        <taxon>Podosporaceae</taxon>
        <taxon>Podospora</taxon>
    </lineage>
</organism>
<protein>
    <submittedName>
        <fullName evidence="3">Glycoside hydrolase</fullName>
    </submittedName>
</protein>
<dbReference type="Proteomes" id="UP001321760">
    <property type="component" value="Unassembled WGS sequence"/>
</dbReference>
<evidence type="ECO:0000259" key="2">
    <source>
        <dbReference type="Pfam" id="PF12708"/>
    </source>
</evidence>
<dbReference type="Pfam" id="PF12708">
    <property type="entry name" value="Pect-lyase_RHGA_epim"/>
    <property type="match status" value="2"/>
</dbReference>
<evidence type="ECO:0000313" key="3">
    <source>
        <dbReference type="EMBL" id="KAK4450568.1"/>
    </source>
</evidence>
<keyword evidence="4" id="KW-1185">Reference proteome</keyword>
<proteinExistence type="predicted"/>
<keyword evidence="1" id="KW-0732">Signal</keyword>
<dbReference type="InterPro" id="IPR011050">
    <property type="entry name" value="Pectin_lyase_fold/virulence"/>
</dbReference>
<feature type="domain" description="Rhamnogalacturonase A/B/Epimerase-like pectate lyase" evidence="2">
    <location>
        <begin position="378"/>
        <end position="453"/>
    </location>
</feature>
<dbReference type="InterPro" id="IPR024535">
    <property type="entry name" value="RHGA/B-epi-like_pectate_lyase"/>
</dbReference>
<feature type="domain" description="Rhamnogalacturonase A/B/Epimerase-like pectate lyase" evidence="2">
    <location>
        <begin position="63"/>
        <end position="270"/>
    </location>
</feature>
<dbReference type="InterPro" id="IPR012334">
    <property type="entry name" value="Pectin_lyas_fold"/>
</dbReference>
<accession>A0AAV9GT78</accession>
<dbReference type="SUPFAM" id="SSF51126">
    <property type="entry name" value="Pectin lyase-like"/>
    <property type="match status" value="2"/>
</dbReference>
<dbReference type="PANTHER" id="PTHR33928:SF2">
    <property type="entry name" value="PECTATE LYASE SUPERFAMILY PROTEIN DOMAIN-CONTAINING PROTEIN-RELATED"/>
    <property type="match status" value="1"/>
</dbReference>